<keyword evidence="17" id="KW-1185">Reference proteome</keyword>
<dbReference type="SUPFAM" id="SSF52540">
    <property type="entry name" value="P-loop containing nucleoside triphosphate hydrolases"/>
    <property type="match status" value="1"/>
</dbReference>
<dbReference type="GO" id="GO:0016491">
    <property type="term" value="F:oxidoreductase activity"/>
    <property type="evidence" value="ECO:0007669"/>
    <property type="project" value="UniProtKB-KW"/>
</dbReference>
<feature type="region of interest" description="Disordered" evidence="12">
    <location>
        <begin position="1128"/>
        <end position="1154"/>
    </location>
</feature>
<evidence type="ECO:0000256" key="4">
    <source>
        <dbReference type="ARBA" id="ARBA00022630"/>
    </source>
</evidence>
<dbReference type="PROSITE" id="PS51194">
    <property type="entry name" value="HELICASE_CTER"/>
    <property type="match status" value="1"/>
</dbReference>
<dbReference type="Proteomes" id="UP000654075">
    <property type="component" value="Unassembled WGS sequence"/>
</dbReference>
<feature type="region of interest" description="Disordered" evidence="12">
    <location>
        <begin position="364"/>
        <end position="387"/>
    </location>
</feature>
<dbReference type="Pfam" id="PF00271">
    <property type="entry name" value="Helicase_C"/>
    <property type="match status" value="1"/>
</dbReference>
<evidence type="ECO:0000259" key="14">
    <source>
        <dbReference type="PROSITE" id="PS51192"/>
    </source>
</evidence>
<dbReference type="SUPFAM" id="SSF56425">
    <property type="entry name" value="Succinate dehydrogenase/fumarate reductase flavoprotein, catalytic domain"/>
    <property type="match status" value="1"/>
</dbReference>
<reference evidence="16" key="1">
    <citation type="submission" date="2021-02" db="EMBL/GenBank/DDBJ databases">
        <authorList>
            <person name="Dougan E. K."/>
            <person name="Rhodes N."/>
            <person name="Thang M."/>
            <person name="Chan C."/>
        </authorList>
    </citation>
    <scope>NUCLEOTIDE SEQUENCE</scope>
</reference>
<dbReference type="Gene3D" id="3.40.50.300">
    <property type="entry name" value="P-loop containing nucleotide triphosphate hydrolases"/>
    <property type="match status" value="2"/>
</dbReference>
<evidence type="ECO:0000256" key="2">
    <source>
        <dbReference type="ARBA" id="ARBA00012552"/>
    </source>
</evidence>
<dbReference type="CDD" id="cd17917">
    <property type="entry name" value="DEXHc_RHA-like"/>
    <property type="match status" value="1"/>
</dbReference>
<keyword evidence="3" id="KW-0880">Kelch repeat</keyword>
<name>A0A813E2J6_POLGL</name>
<feature type="transmembrane region" description="Helical" evidence="13">
    <location>
        <begin position="3018"/>
        <end position="3039"/>
    </location>
</feature>
<evidence type="ECO:0000256" key="3">
    <source>
        <dbReference type="ARBA" id="ARBA00022441"/>
    </source>
</evidence>
<protein>
    <recommendedName>
        <fullName evidence="2">RNA helicase</fullName>
        <ecNumber evidence="2">3.6.4.13</ecNumber>
    </recommendedName>
</protein>
<feature type="region of interest" description="Disordered" evidence="12">
    <location>
        <begin position="2291"/>
        <end position="2342"/>
    </location>
</feature>
<feature type="domain" description="Helicase ATP-binding" evidence="14">
    <location>
        <begin position="592"/>
        <end position="763"/>
    </location>
</feature>
<organism evidence="16 17">
    <name type="scientific">Polarella glacialis</name>
    <name type="common">Dinoflagellate</name>
    <dbReference type="NCBI Taxonomy" id="89957"/>
    <lineage>
        <taxon>Eukaryota</taxon>
        <taxon>Sar</taxon>
        <taxon>Alveolata</taxon>
        <taxon>Dinophyceae</taxon>
        <taxon>Suessiales</taxon>
        <taxon>Suessiaceae</taxon>
        <taxon>Polarella</taxon>
    </lineage>
</organism>
<keyword evidence="13" id="KW-0472">Membrane</keyword>
<sequence>MAAVFPANQVIVIGGGLGGMSAANQVVECGGKTVLLDKSSFCGGNSTKATSGINGAGTKTQKNKGIPDNAEIFIADTLKGGAKKPELAKVLCANSAADVDWLVDKFDLDLSLVARLGGHSQPRTHRGAERFPGMTITYALIQMLEKVAEKTDRARIITKAEVFKLIMNGKAVVGCEYRKAGAVHKEFGPVIFASGGFGADFGSDSLLAQYRPDLLHLPTTNGEHCTGDAIKMGEAIGATTTDLEWVQVHPTGLVKPDDPDAKVKFLAAEALRGVGGLVLDANGKRFANELGRRDYVTGEMWKSKPPFRLCLNKAAADEIIWHAKHYTGRGVMKFYESGAALAKDMGVPLQTLVDTHQAHYDAAKKTEKDPDGGSYPAYPSGKSWDEASGKTGSGKKFYHNVIDGSKVATEPFYVAIITPVIHYCMGGLECTVEGECITKAGVIPGLYVAGEAAGGIHGNNRLGGNSLLDCVVFGRVSGKAAVKYTFGAGDKFRLCPTPPELKELVKKLGQPGTKDEAAAARTSTCEVPTKRPARSPSRSRSRKKRGWSRGRSPPRRRASSRSNDRATGSRQIQPKVAAPVDLPVSKFKDAIIDLLLEHTIIVVVGETGSGKTTQIPQYLIDSEKFQHIFENKRGLRIAITQPRRVAAVSMARRVSAERGTRLGEAVGYCIRFEDKSGASTRLRYMTDGCLLRECLGDPMLTAYDVVVLDEAHERSLHTDVLFALMKRAVESRAGQLRVLVTSATLDTDSFSKYFNTCPVLEVPGRSFSVDMHYHPVSKTQRVEAAVNVALNLHVREGPGHILVFLTGMEECEQAVTLANGKMEALVDRGKEVSDCLIVPLYGMMQSDDQRNVFDDVPEGCRKLIFTTNIAETSLTVNGVGYVVDCGYCKQKNFNPKTGMESLQITEVSQVQAKQRAGRAGRTQDGKCFRLYSQETFLRSLPKVTVPEILRSNLASVTLQMKAMGIEDVVRFDFMEPPDRVRLVKSLRLLFLLGALDADGVLTELGKRLSGLPLEPQYSRVLLAAADLGCVAEALTLVSMLSSEGVWFRPSRQNMDQASEAVAGQARFVHGLGDHLTLVRTFNCFEEEGRSSPEWCKENFLHFRALRQARDIRNQLCDALEKVSEAPLRDGAAGAGGRGRDRDRESSRPTKASEKATLQAMCAGFYMQSARMCSAGGGWLIVGENVLVKCEASSVLADSCSEWVLYTDLVGSTVAHCMMRTVSAVEHEWLRPHLPKLNEVDMKRPSADGQNVLLLLVLTLVPCRRVFAAARESKLELGAKTSCVPCRDRTSATVAASSSFPECFLVAEEADGRCVNISDSALLILVSVHIAKDTVPLTERQEAFLLERLPREFTEEDIRNSLLSSGVDLGDDWRERVLLMRSRLGVSIGRALIALPSHVPHVTQGFKYGASYRSMDRADVEAFVEQCERFVNLSEDLRRLAQPENFLRVITITEVPSTYGRQDMAHIIKERCGVTVHPRDVVFRFKRWGKQSDTCYVLCPTEKEADHCVAQIQELAVPKRAAHGSLFGAAFLWSSRATLFVSHPDLDFLLHDCKTWVFTTGWQEDMRVDEFLAVMNKLQFYPVRAERHHVSADKSSAFFMKFEQMEGWSGAKRAMTRLRKLKWRWRIKQGTPFFAYPRRIDVHHCNGGPHSFALLYASIEGTMLARQNLCINFRLGPHYIVTSCVLTSWHSSRREELKPPSNPDENLQVCATTQIRRQLEVYFLSADTFLFRVVLMIAMPSLGEIGDNFRMGAIASSWVSAYGKAVINDQSMYIFGGDSSTIFSPLKPNLRTKLGDLWEYNVADGNWIDLSALAQEDSQATGDFKKPCARSQHAAVLDTTKYQMLIFGGVCHIGGDFVAVSDLWQYDIVQKQWREKRYLFDWSAGPASRRHLTAVLAAAENMMYVFGGRAHSSGDGAVFDDLWKCDVSTFGFTLLTPGTRPPSYPPALYAHSAVFDDVGKEMYVFGGFDSTHQHLTDVWQYSVSSNSWSKLSPQLPLCHPFVSNGQSTLYSETFRSVIAPSGINNAESAIYLTFDTCSNEGGKTWKYYLSDGRWEQVTWSMTDHLMGHSAVYFEMTDTIYVFGGGIDIDDFRNSIWDNRVDIPPTSTSLTATSTTSVSTTSSSSSSSTTISTTASSTTSLTSTSLTATSTSSVSTTSSSSSSSTTISTTASSTTSLTSTSLTATSTTSVSTTSSSSSSSTTISTTASSTTSLTSTSLTASSTTSVSTTSSSSSSSTTISTTASSTTSLTSTSLTATSTTSVSTTSSSSSSSTTISTTASSTTSLTSTSLTASSTSSVSTTSSSSSSSTTSSTTASSTTSLTSTSVTASSRSSSSTSTSTSFTLTSTSTTVGSISSASTTLSISLSSSTSLTAFTPGGPVPTARHDHSAVINDQSMYIYGGEASATYGQTNEHKKLDDLWEYSVADESWIDLSALAQEDSLATGDFKKPCARSQHAAVLDTTKYQMLIFGGACYIRGDFEAVNDLWQYDIVQKQWRQIISQFDPRDRPAPRRHLTAVLEAPENMMYVFGGRGYSSDNGETVYNDLWKCDVNTFGWTLLTAATKPFGTRRLSLLTPETKPPALYAHSSVFDDVGKAMYVFGGFNSTHQHVTDVWQYSVSSNSWRKLSQQLPLCHPFVSNVVTAGGLLLYSETFSAVIAPSGIDAESAIYLTFDTCSNEGGKVWKYYLSDGRWEQVTWSMTDHLMGHSAVYFEMNDTVYVFGGGVNRDDFRNSLWGNRFDIPRTSTSTAASSASSTTLTSSAVLSAGNATNLTTATTTRGSTTLTTTTRTSTIAVLAMLAQLHQATIAQGACSKVRSVFSSDSWITLAHVDSSSGPVILFYVLLVTFALALAAAARSDVRASRAVAPVVLDYKLLAQNGLIATSEAVFVHFSRLLHARRAGICVRSLATMMSIDPSPHLTARSRTSFLEIVSLQVGEQDLQAEAQSALDSLIGSTWLYRAVLFFPAVHRWHDLFRYSLVLSHKARVALIAIKLLSVGCVSMLLLGGLMSGPACGADATSSQILGIGLFAGAVGDVVVAALTGFKSSSLISRCDQYRSRLVDSGGACRPLHKCCPTFHRVTVWLFSTGTRLLASPGVVGILGSVFGIGGSLLVFTFIANLDAGSGTVWLSIMAVGIVEEVLLFPLGVSLSFSLVTSLMLRFRPPCTASVQLLLMGLPAAETDEDEDEDPSSPRAVMPTKDDSHPTLLKASRSLESQGSEVKKTFADVPRIESEGSQVKKTLGDVPRIESEGSPVKKTLGDVPRIESEGLQVKKTSADVPRLKPDGSPVRMDLKFEGIQVKAAFGDILPGMPQ</sequence>
<evidence type="ECO:0000313" key="17">
    <source>
        <dbReference type="Proteomes" id="UP000654075"/>
    </source>
</evidence>
<dbReference type="GO" id="GO:0003725">
    <property type="term" value="F:double-stranded RNA binding"/>
    <property type="evidence" value="ECO:0007669"/>
    <property type="project" value="TreeGrafter"/>
</dbReference>
<dbReference type="InterPro" id="IPR001650">
    <property type="entry name" value="Helicase_C-like"/>
</dbReference>
<dbReference type="OrthoDB" id="449286at2759"/>
<dbReference type="GO" id="GO:0005524">
    <property type="term" value="F:ATP binding"/>
    <property type="evidence" value="ECO:0007669"/>
    <property type="project" value="UniProtKB-KW"/>
</dbReference>
<evidence type="ECO:0000256" key="10">
    <source>
        <dbReference type="ARBA" id="ARBA00023002"/>
    </source>
</evidence>
<dbReference type="SUPFAM" id="SSF51905">
    <property type="entry name" value="FAD/NAD(P)-binding domain"/>
    <property type="match status" value="1"/>
</dbReference>
<dbReference type="GO" id="GO:0045943">
    <property type="term" value="P:positive regulation of transcription by RNA polymerase I"/>
    <property type="evidence" value="ECO:0007669"/>
    <property type="project" value="TreeGrafter"/>
</dbReference>
<keyword evidence="5" id="KW-0677">Repeat</keyword>
<feature type="region of interest" description="Disordered" evidence="12">
    <location>
        <begin position="2149"/>
        <end position="2168"/>
    </location>
</feature>
<feature type="domain" description="Helicase C-terminal" evidence="15">
    <location>
        <begin position="789"/>
        <end position="964"/>
    </location>
</feature>
<dbReference type="SMART" id="SM00847">
    <property type="entry name" value="HA2"/>
    <property type="match status" value="1"/>
</dbReference>
<dbReference type="Gene3D" id="3.50.50.60">
    <property type="entry name" value="FAD/NAD(P)-binding domain"/>
    <property type="match status" value="1"/>
</dbReference>
<evidence type="ECO:0000256" key="6">
    <source>
        <dbReference type="ARBA" id="ARBA00022741"/>
    </source>
</evidence>
<comment type="caution">
    <text evidence="16">The sequence shown here is derived from an EMBL/GenBank/DDBJ whole genome shotgun (WGS) entry which is preliminary data.</text>
</comment>
<feature type="transmembrane region" description="Helical" evidence="13">
    <location>
        <begin position="2982"/>
        <end position="3006"/>
    </location>
</feature>
<feature type="compositionally biased region" description="Acidic residues" evidence="12">
    <location>
        <begin position="3175"/>
        <end position="3184"/>
    </location>
</feature>
<evidence type="ECO:0000313" key="16">
    <source>
        <dbReference type="EMBL" id="CAE8592192.1"/>
    </source>
</evidence>
<feature type="compositionally biased region" description="Basic residues" evidence="12">
    <location>
        <begin position="531"/>
        <end position="559"/>
    </location>
</feature>
<evidence type="ECO:0000256" key="7">
    <source>
        <dbReference type="ARBA" id="ARBA00022801"/>
    </source>
</evidence>
<dbReference type="FunFam" id="3.40.50.300:FF:000578">
    <property type="entry name" value="probable ATP-dependent RNA helicase DHX35"/>
    <property type="match status" value="1"/>
</dbReference>
<dbReference type="SMART" id="SM00612">
    <property type="entry name" value="Kelch"/>
    <property type="match status" value="4"/>
</dbReference>
<feature type="region of interest" description="Disordered" evidence="12">
    <location>
        <begin position="2221"/>
        <end position="2240"/>
    </location>
</feature>
<keyword evidence="4" id="KW-0285">Flavoprotein</keyword>
<dbReference type="EMBL" id="CAJNNV010005524">
    <property type="protein sequence ID" value="CAE8592192.1"/>
    <property type="molecule type" value="Genomic_DNA"/>
</dbReference>
<feature type="compositionally biased region" description="Basic and acidic residues" evidence="12">
    <location>
        <begin position="1137"/>
        <end position="1153"/>
    </location>
</feature>
<keyword evidence="13" id="KW-1133">Transmembrane helix</keyword>
<dbReference type="InterPro" id="IPR003953">
    <property type="entry name" value="FAD-dep_OxRdtase_2_FAD-bd"/>
</dbReference>
<dbReference type="CDD" id="cd18791">
    <property type="entry name" value="SF2_C_RHA"/>
    <property type="match status" value="1"/>
</dbReference>
<evidence type="ECO:0000256" key="9">
    <source>
        <dbReference type="ARBA" id="ARBA00022840"/>
    </source>
</evidence>
<comment type="similarity">
    <text evidence="1">Belongs to the DEAD box helicase family. DEAH subfamily.</text>
</comment>
<dbReference type="Pfam" id="PF04408">
    <property type="entry name" value="WHD_HA2"/>
    <property type="match status" value="1"/>
</dbReference>
<feature type="region of interest" description="Disordered" evidence="12">
    <location>
        <begin position="2106"/>
        <end position="2132"/>
    </location>
</feature>
<proteinExistence type="inferred from homology"/>
<evidence type="ECO:0000259" key="15">
    <source>
        <dbReference type="PROSITE" id="PS51194"/>
    </source>
</evidence>
<dbReference type="SMART" id="SM00490">
    <property type="entry name" value="HELICc"/>
    <property type="match status" value="1"/>
</dbReference>
<evidence type="ECO:0000256" key="1">
    <source>
        <dbReference type="ARBA" id="ARBA00008792"/>
    </source>
</evidence>
<dbReference type="InterPro" id="IPR007502">
    <property type="entry name" value="Helicase-assoc_dom"/>
</dbReference>
<evidence type="ECO:0000256" key="12">
    <source>
        <dbReference type="SAM" id="MobiDB-lite"/>
    </source>
</evidence>
<dbReference type="GO" id="GO:0005730">
    <property type="term" value="C:nucleolus"/>
    <property type="evidence" value="ECO:0007669"/>
    <property type="project" value="TreeGrafter"/>
</dbReference>
<keyword evidence="6" id="KW-0547">Nucleotide-binding</keyword>
<dbReference type="SMART" id="SM00487">
    <property type="entry name" value="DEXDc"/>
    <property type="match status" value="1"/>
</dbReference>
<dbReference type="PANTHER" id="PTHR18934">
    <property type="entry name" value="ATP-DEPENDENT RNA HELICASE"/>
    <property type="match status" value="1"/>
</dbReference>
<feature type="transmembrane region" description="Helical" evidence="13">
    <location>
        <begin position="3092"/>
        <end position="3115"/>
    </location>
</feature>
<gene>
    <name evidence="16" type="ORF">PGLA1383_LOCUS10846</name>
</gene>
<dbReference type="GO" id="GO:0003724">
    <property type="term" value="F:RNA helicase activity"/>
    <property type="evidence" value="ECO:0007669"/>
    <property type="project" value="UniProtKB-EC"/>
</dbReference>
<dbReference type="InterPro" id="IPR048333">
    <property type="entry name" value="HA2_WH"/>
</dbReference>
<dbReference type="GO" id="GO:0016787">
    <property type="term" value="F:hydrolase activity"/>
    <property type="evidence" value="ECO:0007669"/>
    <property type="project" value="UniProtKB-KW"/>
</dbReference>
<dbReference type="InterPro" id="IPR027417">
    <property type="entry name" value="P-loop_NTPase"/>
</dbReference>
<keyword evidence="13" id="KW-0812">Transmembrane</keyword>
<dbReference type="InterPro" id="IPR056737">
    <property type="entry name" value="Beta-prop_ATRN-MKLN-like"/>
</dbReference>
<dbReference type="InterPro" id="IPR014001">
    <property type="entry name" value="Helicase_ATP-bd"/>
</dbReference>
<dbReference type="FunFam" id="3.40.50.300:FF:000145">
    <property type="entry name" value="probable ATP-dependent RNA helicase DHX40"/>
    <property type="match status" value="1"/>
</dbReference>
<accession>A0A813E2J6</accession>
<keyword evidence="9" id="KW-0067">ATP-binding</keyword>
<evidence type="ECO:0000256" key="8">
    <source>
        <dbReference type="ARBA" id="ARBA00022806"/>
    </source>
</evidence>
<dbReference type="InterPro" id="IPR015915">
    <property type="entry name" value="Kelch-typ_b-propeller"/>
</dbReference>
<feature type="transmembrane region" description="Helical" evidence="13">
    <location>
        <begin position="3121"/>
        <end position="3149"/>
    </location>
</feature>
<dbReference type="PROSITE" id="PS51192">
    <property type="entry name" value="HELICASE_ATP_BIND_1"/>
    <property type="match status" value="1"/>
</dbReference>
<keyword evidence="8" id="KW-0347">Helicase</keyword>
<dbReference type="PANTHER" id="PTHR18934:SF118">
    <property type="entry name" value="ATP-DEPENDENT RNA HELICASE DHX33"/>
    <property type="match status" value="1"/>
</dbReference>
<dbReference type="SUPFAM" id="SSF117281">
    <property type="entry name" value="Kelch motif"/>
    <property type="match status" value="2"/>
</dbReference>
<dbReference type="InterPro" id="IPR006652">
    <property type="entry name" value="Kelch_1"/>
</dbReference>
<evidence type="ECO:0000256" key="11">
    <source>
        <dbReference type="ARBA" id="ARBA00047984"/>
    </source>
</evidence>
<dbReference type="Pfam" id="PF24681">
    <property type="entry name" value="Kelch_KLHDC2_KLHL20_DRC7"/>
    <property type="match status" value="2"/>
</dbReference>
<keyword evidence="10" id="KW-0560">Oxidoreductase</keyword>
<dbReference type="InterPro" id="IPR036188">
    <property type="entry name" value="FAD/NAD-bd_sf"/>
</dbReference>
<dbReference type="Pfam" id="PF00890">
    <property type="entry name" value="FAD_binding_2"/>
    <property type="match status" value="1"/>
</dbReference>
<dbReference type="InterPro" id="IPR011709">
    <property type="entry name" value="DEAD-box_helicase_OB_fold"/>
</dbReference>
<feature type="transmembrane region" description="Helical" evidence="13">
    <location>
        <begin position="2834"/>
        <end position="2851"/>
    </location>
</feature>
<dbReference type="Pfam" id="PF07717">
    <property type="entry name" value="OB_NTP_bind"/>
    <property type="match status" value="1"/>
</dbReference>
<dbReference type="InterPro" id="IPR027477">
    <property type="entry name" value="Succ_DH/fumarate_Rdtase_cat_sf"/>
</dbReference>
<evidence type="ECO:0000256" key="13">
    <source>
        <dbReference type="SAM" id="Phobius"/>
    </source>
</evidence>
<dbReference type="Pfam" id="PF01344">
    <property type="entry name" value="Kelch_1"/>
    <property type="match status" value="1"/>
</dbReference>
<feature type="region of interest" description="Disordered" evidence="12">
    <location>
        <begin position="3175"/>
        <end position="3199"/>
    </location>
</feature>
<keyword evidence="7" id="KW-0378">Hydrolase</keyword>
<dbReference type="Gene3D" id="3.90.700.10">
    <property type="entry name" value="Succinate dehydrogenase/fumarate reductase flavoprotein, catalytic domain"/>
    <property type="match status" value="1"/>
</dbReference>
<dbReference type="Pfam" id="PF24981">
    <property type="entry name" value="Beta-prop_ATRN-LZTR1"/>
    <property type="match status" value="1"/>
</dbReference>
<dbReference type="Gene3D" id="2.120.10.80">
    <property type="entry name" value="Kelch-type beta propeller"/>
    <property type="match status" value="3"/>
</dbReference>
<dbReference type="Gene3D" id="1.20.120.1080">
    <property type="match status" value="1"/>
</dbReference>
<dbReference type="Pfam" id="PF21010">
    <property type="entry name" value="HA2_C"/>
    <property type="match status" value="1"/>
</dbReference>
<evidence type="ECO:0000256" key="5">
    <source>
        <dbReference type="ARBA" id="ARBA00022737"/>
    </source>
</evidence>
<dbReference type="EC" id="3.6.4.13" evidence="2"/>
<feature type="region of interest" description="Disordered" evidence="12">
    <location>
        <begin position="507"/>
        <end position="574"/>
    </location>
</feature>
<comment type="catalytic activity">
    <reaction evidence="11">
        <text>ATP + H2O = ADP + phosphate + H(+)</text>
        <dbReference type="Rhea" id="RHEA:13065"/>
        <dbReference type="ChEBI" id="CHEBI:15377"/>
        <dbReference type="ChEBI" id="CHEBI:15378"/>
        <dbReference type="ChEBI" id="CHEBI:30616"/>
        <dbReference type="ChEBI" id="CHEBI:43474"/>
        <dbReference type="ChEBI" id="CHEBI:456216"/>
        <dbReference type="EC" id="3.6.4.13"/>
    </reaction>
</comment>